<dbReference type="InterPro" id="IPR013249">
    <property type="entry name" value="RNA_pol_sigma70_r4_t2"/>
</dbReference>
<protein>
    <submittedName>
        <fullName evidence="8">RNA polymerase sigma factor, sigma-70 family</fullName>
    </submittedName>
</protein>
<dbReference type="InterPro" id="IPR036388">
    <property type="entry name" value="WH-like_DNA-bd_sf"/>
</dbReference>
<organism evidence="8 9">
    <name type="scientific">Agrococcus baldri</name>
    <dbReference type="NCBI Taxonomy" id="153730"/>
    <lineage>
        <taxon>Bacteria</taxon>
        <taxon>Bacillati</taxon>
        <taxon>Actinomycetota</taxon>
        <taxon>Actinomycetes</taxon>
        <taxon>Micrococcales</taxon>
        <taxon>Microbacteriaceae</taxon>
        <taxon>Agrococcus</taxon>
    </lineage>
</organism>
<comment type="caution">
    <text evidence="8">The sequence shown here is derived from an EMBL/GenBank/DDBJ whole genome shotgun (WGS) entry which is preliminary data.</text>
</comment>
<keyword evidence="4" id="KW-0238">DNA-binding</keyword>
<name>A0AA94HLN8_9MICO</name>
<proteinExistence type="inferred from homology"/>
<dbReference type="SUPFAM" id="SSF88946">
    <property type="entry name" value="Sigma2 domain of RNA polymerase sigma factors"/>
    <property type="match status" value="1"/>
</dbReference>
<keyword evidence="2" id="KW-0805">Transcription regulation</keyword>
<dbReference type="PANTHER" id="PTHR43133:SF8">
    <property type="entry name" value="RNA POLYMERASE SIGMA FACTOR HI_1459-RELATED"/>
    <property type="match status" value="1"/>
</dbReference>
<keyword evidence="3" id="KW-0731">Sigma factor</keyword>
<dbReference type="SUPFAM" id="SSF88659">
    <property type="entry name" value="Sigma3 and sigma4 domains of RNA polymerase sigma factors"/>
    <property type="match status" value="1"/>
</dbReference>
<reference evidence="8 9" key="1">
    <citation type="submission" date="2016-10" db="EMBL/GenBank/DDBJ databases">
        <authorList>
            <person name="Varghese N."/>
            <person name="Submissions S."/>
        </authorList>
    </citation>
    <scope>NUCLEOTIDE SEQUENCE [LARGE SCALE GENOMIC DNA]</scope>
    <source>
        <strain evidence="8 9">IAM 15147</strain>
    </source>
</reference>
<dbReference type="InterPro" id="IPR007627">
    <property type="entry name" value="RNA_pol_sigma70_r2"/>
</dbReference>
<keyword evidence="9" id="KW-1185">Reference proteome</keyword>
<dbReference type="InterPro" id="IPR013325">
    <property type="entry name" value="RNA_pol_sigma_r2"/>
</dbReference>
<feature type="domain" description="RNA polymerase sigma-70 region 2" evidence="6">
    <location>
        <begin position="10"/>
        <end position="75"/>
    </location>
</feature>
<keyword evidence="5" id="KW-0804">Transcription</keyword>
<dbReference type="Proteomes" id="UP000198506">
    <property type="component" value="Unassembled WGS sequence"/>
</dbReference>
<accession>A0AA94HLN8</accession>
<dbReference type="EMBL" id="FOZN01000002">
    <property type="protein sequence ID" value="SFS07763.1"/>
    <property type="molecule type" value="Genomic_DNA"/>
</dbReference>
<dbReference type="InterPro" id="IPR014284">
    <property type="entry name" value="RNA_pol_sigma-70_dom"/>
</dbReference>
<evidence type="ECO:0000256" key="3">
    <source>
        <dbReference type="ARBA" id="ARBA00023082"/>
    </source>
</evidence>
<dbReference type="Pfam" id="PF08281">
    <property type="entry name" value="Sigma70_r4_2"/>
    <property type="match status" value="1"/>
</dbReference>
<dbReference type="GO" id="GO:0006352">
    <property type="term" value="P:DNA-templated transcription initiation"/>
    <property type="evidence" value="ECO:0007669"/>
    <property type="project" value="InterPro"/>
</dbReference>
<evidence type="ECO:0000256" key="5">
    <source>
        <dbReference type="ARBA" id="ARBA00023163"/>
    </source>
</evidence>
<evidence type="ECO:0000256" key="2">
    <source>
        <dbReference type="ARBA" id="ARBA00023015"/>
    </source>
</evidence>
<evidence type="ECO:0000256" key="1">
    <source>
        <dbReference type="ARBA" id="ARBA00010641"/>
    </source>
</evidence>
<dbReference type="Gene3D" id="1.10.10.10">
    <property type="entry name" value="Winged helix-like DNA-binding domain superfamily/Winged helix DNA-binding domain"/>
    <property type="match status" value="1"/>
</dbReference>
<dbReference type="AlphaFoldDB" id="A0AA94HLN8"/>
<dbReference type="InterPro" id="IPR013324">
    <property type="entry name" value="RNA_pol_sigma_r3/r4-like"/>
</dbReference>
<evidence type="ECO:0000313" key="8">
    <source>
        <dbReference type="EMBL" id="SFS07763.1"/>
    </source>
</evidence>
<dbReference type="GO" id="GO:0016987">
    <property type="term" value="F:sigma factor activity"/>
    <property type="evidence" value="ECO:0007669"/>
    <property type="project" value="UniProtKB-KW"/>
</dbReference>
<evidence type="ECO:0000259" key="7">
    <source>
        <dbReference type="Pfam" id="PF08281"/>
    </source>
</evidence>
<gene>
    <name evidence="8" type="ORF">SAMN04487783_1004</name>
</gene>
<dbReference type="RefSeq" id="WP_092916553.1">
    <property type="nucleotide sequence ID" value="NZ_FOZN01000002.1"/>
</dbReference>
<dbReference type="GO" id="GO:0003677">
    <property type="term" value="F:DNA binding"/>
    <property type="evidence" value="ECO:0007669"/>
    <property type="project" value="UniProtKB-KW"/>
</dbReference>
<dbReference type="InterPro" id="IPR039425">
    <property type="entry name" value="RNA_pol_sigma-70-like"/>
</dbReference>
<feature type="domain" description="RNA polymerase sigma factor 70 region 4 type 2" evidence="7">
    <location>
        <begin position="99"/>
        <end position="142"/>
    </location>
</feature>
<sequence>MTRAPFDSIVAQHGARVWRVCRALLGEHDADDAWSETFLAALEAYPRLAAGSNVEGWLVTIAHRKAIDVLRRSTRLRVGEVPDRPAPDASVPGRSRDLDLARALARLPQRQRETVVLHHLGGLPFAEVAAAVGGSADAARRASSDGVRRLRELLGGVDA</sequence>
<dbReference type="Gene3D" id="1.10.1740.10">
    <property type="match status" value="1"/>
</dbReference>
<dbReference type="Pfam" id="PF04542">
    <property type="entry name" value="Sigma70_r2"/>
    <property type="match status" value="1"/>
</dbReference>
<dbReference type="NCBIfam" id="TIGR02937">
    <property type="entry name" value="sigma70-ECF"/>
    <property type="match status" value="1"/>
</dbReference>
<dbReference type="PANTHER" id="PTHR43133">
    <property type="entry name" value="RNA POLYMERASE ECF-TYPE SIGMA FACTO"/>
    <property type="match status" value="1"/>
</dbReference>
<comment type="similarity">
    <text evidence="1">Belongs to the sigma-70 factor family. ECF subfamily.</text>
</comment>
<evidence type="ECO:0000313" key="9">
    <source>
        <dbReference type="Proteomes" id="UP000198506"/>
    </source>
</evidence>
<evidence type="ECO:0000256" key="4">
    <source>
        <dbReference type="ARBA" id="ARBA00023125"/>
    </source>
</evidence>
<evidence type="ECO:0000259" key="6">
    <source>
        <dbReference type="Pfam" id="PF04542"/>
    </source>
</evidence>